<evidence type="ECO:0000256" key="2">
    <source>
        <dbReference type="ARBA" id="ARBA00023125"/>
    </source>
</evidence>
<name>A0A6I8NP14_ORNAN</name>
<gene>
    <name evidence="5" type="primary">LOC107547153</name>
</gene>
<keyword evidence="6" id="KW-1185">Reference proteome</keyword>
<dbReference type="RefSeq" id="XP_028915689.1">
    <property type="nucleotide sequence ID" value="XM_029059856.1"/>
</dbReference>
<protein>
    <recommendedName>
        <fullName evidence="4">HTH CENPB-type domain-containing protein</fullName>
    </recommendedName>
</protein>
<dbReference type="Pfam" id="PF03221">
    <property type="entry name" value="HTH_Tnp_Tc5"/>
    <property type="match status" value="1"/>
</dbReference>
<dbReference type="SUPFAM" id="SSF46689">
    <property type="entry name" value="Homeodomain-like"/>
    <property type="match status" value="2"/>
</dbReference>
<dbReference type="Ensembl" id="ENSOANT00000064737.1">
    <property type="protein sequence ID" value="ENSOANP00000042378.1"/>
    <property type="gene ID" value="ENSOANG00000042577.1"/>
</dbReference>
<dbReference type="PROSITE" id="PS51253">
    <property type="entry name" value="HTH_CENPB"/>
    <property type="match status" value="1"/>
</dbReference>
<organism evidence="5 6">
    <name type="scientific">Ornithorhynchus anatinus</name>
    <name type="common">Duckbill platypus</name>
    <dbReference type="NCBI Taxonomy" id="9258"/>
    <lineage>
        <taxon>Eukaryota</taxon>
        <taxon>Metazoa</taxon>
        <taxon>Chordata</taxon>
        <taxon>Craniata</taxon>
        <taxon>Vertebrata</taxon>
        <taxon>Euteleostomi</taxon>
        <taxon>Mammalia</taxon>
        <taxon>Monotremata</taxon>
        <taxon>Ornithorhynchidae</taxon>
        <taxon>Ornithorhynchus</taxon>
    </lineage>
</organism>
<dbReference type="InterPro" id="IPR009057">
    <property type="entry name" value="Homeodomain-like_sf"/>
</dbReference>
<evidence type="ECO:0000313" key="6">
    <source>
        <dbReference type="Proteomes" id="UP000002279"/>
    </source>
</evidence>
<dbReference type="GeneTree" id="ENSGT00940000154420"/>
<dbReference type="InterPro" id="IPR004875">
    <property type="entry name" value="DDE_SF_endonuclease_dom"/>
</dbReference>
<evidence type="ECO:0000256" key="3">
    <source>
        <dbReference type="ARBA" id="ARBA00023242"/>
    </source>
</evidence>
<proteinExistence type="predicted"/>
<dbReference type="Proteomes" id="UP000002279">
    <property type="component" value="Chromosome 3"/>
</dbReference>
<evidence type="ECO:0000259" key="4">
    <source>
        <dbReference type="PROSITE" id="PS51253"/>
    </source>
</evidence>
<feature type="domain" description="HTH CENPB-type" evidence="4">
    <location>
        <begin position="73"/>
        <end position="151"/>
    </location>
</feature>
<sequence length="564" mass="62718">MSAKGGGRCEAKKRKSITLEQKFEVIQRYERNERTCDIIRATGFPGSTLRTIRANAEKIKESCAAATQLSARRSARARPQIIERMEKLLSVWIEAQTKRRAGMVFLTIKEKALAIYEDLRAGRPGEDVQSFSASSGWFAGFKNRYGLRDVKLTGEAASADEAAAAAFPGLLRELVERGGYSPKQIFNIDETGLFWKRLPACTAPSREEARSPGFKAARDPVTVMLGANANGDCKLKPVLVYHAARPQALRGLVKHYFPVHFRSSRRGRITGGIFSEYFCGPLHEELRGYCKRENIAFKILLVVDHAPGHPARLAELSENIRVVFLPPNTAALLQPMDQGAIAAFKAYYLLRTFAKLTEATGGEGQPSVGEFWRSFNIRNAINIIVLAWADVSPSCLNGVWRRLLPGTVPDPKGFDEPATLLKNIRSQCVVLAKKVGFEEVEEADVEELLEAHRDELSTEELLQLVEEAEAERAEEEDADEAPHHELTKAVLSASLQQIEKALCRLEEHDCNAERSGRIIRGVKSVLTPYTKLLQEKSWQVEDWPLLAESLKVEENVAPPSSGKV</sequence>
<comment type="subcellular location">
    <subcellularLocation>
        <location evidence="1">Nucleus</location>
    </subcellularLocation>
</comment>
<dbReference type="OrthoDB" id="125347at2759"/>
<dbReference type="Bgee" id="ENSOANG00000042577">
    <property type="expression patterns" value="Expressed in heart and 7 other cell types or tissues"/>
</dbReference>
<keyword evidence="3" id="KW-0539">Nucleus</keyword>
<dbReference type="SMART" id="SM00674">
    <property type="entry name" value="CENPB"/>
    <property type="match status" value="1"/>
</dbReference>
<dbReference type="OMA" id="MTAQICI"/>
<dbReference type="KEGG" id="oaa:107547153"/>
<reference evidence="5" key="3">
    <citation type="submission" date="2025-09" db="UniProtKB">
        <authorList>
            <consortium name="Ensembl"/>
        </authorList>
    </citation>
    <scope>IDENTIFICATION</scope>
    <source>
        <strain evidence="5">Glennie</strain>
    </source>
</reference>
<dbReference type="PANTHER" id="PTHR19303">
    <property type="entry name" value="TRANSPOSON"/>
    <property type="match status" value="1"/>
</dbReference>
<dbReference type="InterPro" id="IPR050863">
    <property type="entry name" value="CenT-Element_Derived"/>
</dbReference>
<dbReference type="GO" id="GO:0003677">
    <property type="term" value="F:DNA binding"/>
    <property type="evidence" value="ECO:0000318"/>
    <property type="project" value="GO_Central"/>
</dbReference>
<dbReference type="GO" id="GO:0005634">
    <property type="term" value="C:nucleus"/>
    <property type="evidence" value="ECO:0000318"/>
    <property type="project" value="GO_Central"/>
</dbReference>
<dbReference type="Gene3D" id="1.10.10.60">
    <property type="entry name" value="Homeodomain-like"/>
    <property type="match status" value="2"/>
</dbReference>
<dbReference type="AlphaFoldDB" id="A0A6I8NP14"/>
<reference evidence="5 6" key="1">
    <citation type="journal article" date="2008" name="Nature">
        <title>Genome analysis of the platypus reveals unique signatures of evolution.</title>
        <authorList>
            <person name="Warren W.C."/>
            <person name="Hillier L.W."/>
            <person name="Marshall Graves J.A."/>
            <person name="Birney E."/>
            <person name="Ponting C.P."/>
            <person name="Grutzner F."/>
            <person name="Belov K."/>
            <person name="Miller W."/>
            <person name="Clarke L."/>
            <person name="Chinwalla A.T."/>
            <person name="Yang S.P."/>
            <person name="Heger A."/>
            <person name="Locke D.P."/>
            <person name="Miethke P."/>
            <person name="Waters P.D."/>
            <person name="Veyrunes F."/>
            <person name="Fulton L."/>
            <person name="Fulton B."/>
            <person name="Graves T."/>
            <person name="Wallis J."/>
            <person name="Puente X.S."/>
            <person name="Lopez-Otin C."/>
            <person name="Ordonez G.R."/>
            <person name="Eichler E.E."/>
            <person name="Chen L."/>
            <person name="Cheng Z."/>
            <person name="Deakin J.E."/>
            <person name="Alsop A."/>
            <person name="Thompson K."/>
            <person name="Kirby P."/>
            <person name="Papenfuss A.T."/>
            <person name="Wakefield M.J."/>
            <person name="Olender T."/>
            <person name="Lancet D."/>
            <person name="Huttley G.A."/>
            <person name="Smit A.F."/>
            <person name="Pask A."/>
            <person name="Temple-Smith P."/>
            <person name="Batzer M.A."/>
            <person name="Walker J.A."/>
            <person name="Konkel M.K."/>
            <person name="Harris R.S."/>
            <person name="Whittington C.M."/>
            <person name="Wong E.S."/>
            <person name="Gemmell N.J."/>
            <person name="Buschiazzo E."/>
            <person name="Vargas Jentzsch I.M."/>
            <person name="Merkel A."/>
            <person name="Schmitz J."/>
            <person name="Zemann A."/>
            <person name="Churakov G."/>
            <person name="Kriegs J.O."/>
            <person name="Brosius J."/>
            <person name="Murchison E.P."/>
            <person name="Sachidanandam R."/>
            <person name="Smith C."/>
            <person name="Hannon G.J."/>
            <person name="Tsend-Ayush E."/>
            <person name="McMillan D."/>
            <person name="Attenborough R."/>
            <person name="Rens W."/>
            <person name="Ferguson-Smith M."/>
            <person name="Lefevre C.M."/>
            <person name="Sharp J.A."/>
            <person name="Nicholas K.R."/>
            <person name="Ray D.A."/>
            <person name="Kube M."/>
            <person name="Reinhardt R."/>
            <person name="Pringle T.H."/>
            <person name="Taylor J."/>
            <person name="Jones R.C."/>
            <person name="Nixon B."/>
            <person name="Dacheux J.L."/>
            <person name="Niwa H."/>
            <person name="Sekita Y."/>
            <person name="Huang X."/>
            <person name="Stark A."/>
            <person name="Kheradpour P."/>
            <person name="Kellis M."/>
            <person name="Flicek P."/>
            <person name="Chen Y."/>
            <person name="Webber C."/>
            <person name="Hardison R."/>
            <person name="Nelson J."/>
            <person name="Hallsworth-Pepin K."/>
            <person name="Delehaunty K."/>
            <person name="Markovic C."/>
            <person name="Minx P."/>
            <person name="Feng Y."/>
            <person name="Kremitzki C."/>
            <person name="Mitreva M."/>
            <person name="Glasscock J."/>
            <person name="Wylie T."/>
            <person name="Wohldmann P."/>
            <person name="Thiru P."/>
            <person name="Nhan M.N."/>
            <person name="Pohl C.S."/>
            <person name="Smith S.M."/>
            <person name="Hou S."/>
            <person name="Nefedov M."/>
            <person name="de Jong P.J."/>
            <person name="Renfree M.B."/>
            <person name="Mardis E.R."/>
            <person name="Wilson R.K."/>
        </authorList>
    </citation>
    <scope>NUCLEOTIDE SEQUENCE [LARGE SCALE GENOMIC DNA]</scope>
    <source>
        <strain evidence="5 6">Glennie</strain>
    </source>
</reference>
<keyword evidence="2" id="KW-0238">DNA-binding</keyword>
<evidence type="ECO:0000313" key="5">
    <source>
        <dbReference type="Ensembl" id="ENSOANP00000042378.1"/>
    </source>
</evidence>
<dbReference type="InParanoid" id="A0A6I8NP14"/>
<reference evidence="5" key="2">
    <citation type="submission" date="2025-08" db="UniProtKB">
        <authorList>
            <consortium name="Ensembl"/>
        </authorList>
    </citation>
    <scope>IDENTIFICATION</scope>
    <source>
        <strain evidence="5">Glennie</strain>
    </source>
</reference>
<dbReference type="InterPro" id="IPR007889">
    <property type="entry name" value="HTH_Psq"/>
</dbReference>
<evidence type="ECO:0000256" key="1">
    <source>
        <dbReference type="ARBA" id="ARBA00004123"/>
    </source>
</evidence>
<dbReference type="InterPro" id="IPR006600">
    <property type="entry name" value="HTH_CenpB_DNA-bd_dom"/>
</dbReference>
<dbReference type="PANTHER" id="PTHR19303:SF26">
    <property type="entry name" value="TIGGER TRANSPOSABLE ELEMENT-DERIVED PROTEIN 1"/>
    <property type="match status" value="1"/>
</dbReference>
<accession>A0A6I8NP14</accession>
<dbReference type="GeneID" id="107547153"/>
<dbReference type="Pfam" id="PF03184">
    <property type="entry name" value="DDE_1"/>
    <property type="match status" value="1"/>
</dbReference>
<dbReference type="Pfam" id="PF04218">
    <property type="entry name" value="CENP-B_N"/>
    <property type="match status" value="1"/>
</dbReference>